<dbReference type="Gene3D" id="3.10.450.50">
    <property type="match status" value="1"/>
</dbReference>
<dbReference type="InterPro" id="IPR004027">
    <property type="entry name" value="SEC_C_motif"/>
</dbReference>
<sequence>MTAIKIGRNDPCHCGSGNKYKKCHLPTDEAARSAELAAKAAAAAAAAAAEAENAEKDEATSGEAGFRNPQARSVPKPGSGGSGHAAPPLFRRRSV</sequence>
<evidence type="ECO:0000313" key="3">
    <source>
        <dbReference type="Proteomes" id="UP001370348"/>
    </source>
</evidence>
<dbReference type="SUPFAM" id="SSF103642">
    <property type="entry name" value="Sec-C motif"/>
    <property type="match status" value="1"/>
</dbReference>
<feature type="region of interest" description="Disordered" evidence="1">
    <location>
        <begin position="47"/>
        <end position="95"/>
    </location>
</feature>
<reference evidence="2 3" key="1">
    <citation type="submission" date="2021-12" db="EMBL/GenBank/DDBJ databases">
        <title>Discovery of the Pendulisporaceae a myxobacterial family with distinct sporulation behavior and unique specialized metabolism.</title>
        <authorList>
            <person name="Garcia R."/>
            <person name="Popoff A."/>
            <person name="Bader C.D."/>
            <person name="Loehr J."/>
            <person name="Walesch S."/>
            <person name="Walt C."/>
            <person name="Boldt J."/>
            <person name="Bunk B."/>
            <person name="Haeckl F.J.F.P.J."/>
            <person name="Gunesch A.P."/>
            <person name="Birkelbach J."/>
            <person name="Nuebel U."/>
            <person name="Pietschmann T."/>
            <person name="Bach T."/>
            <person name="Mueller R."/>
        </authorList>
    </citation>
    <scope>NUCLEOTIDE SEQUENCE [LARGE SCALE GENOMIC DNA]</scope>
    <source>
        <strain evidence="2 3">MSr11954</strain>
    </source>
</reference>
<gene>
    <name evidence="2" type="ORF">LZC94_16805</name>
</gene>
<protein>
    <submittedName>
        <fullName evidence="2">SEC-C domain-containing protein</fullName>
    </submittedName>
</protein>
<dbReference type="Pfam" id="PF02810">
    <property type="entry name" value="SEC-C"/>
    <property type="match status" value="1"/>
</dbReference>
<keyword evidence="3" id="KW-1185">Reference proteome</keyword>
<name>A0ABZ2M8Q3_9BACT</name>
<proteinExistence type="predicted"/>
<dbReference type="Proteomes" id="UP001370348">
    <property type="component" value="Chromosome"/>
</dbReference>
<organism evidence="2 3">
    <name type="scientific">Pendulispora albinea</name>
    <dbReference type="NCBI Taxonomy" id="2741071"/>
    <lineage>
        <taxon>Bacteria</taxon>
        <taxon>Pseudomonadati</taxon>
        <taxon>Myxococcota</taxon>
        <taxon>Myxococcia</taxon>
        <taxon>Myxococcales</taxon>
        <taxon>Sorangiineae</taxon>
        <taxon>Pendulisporaceae</taxon>
        <taxon>Pendulispora</taxon>
    </lineage>
</organism>
<evidence type="ECO:0000256" key="1">
    <source>
        <dbReference type="SAM" id="MobiDB-lite"/>
    </source>
</evidence>
<evidence type="ECO:0000313" key="2">
    <source>
        <dbReference type="EMBL" id="WXB18884.1"/>
    </source>
</evidence>
<dbReference type="RefSeq" id="WP_394828509.1">
    <property type="nucleotide sequence ID" value="NZ_CP089984.1"/>
</dbReference>
<accession>A0ABZ2M8Q3</accession>
<dbReference type="EMBL" id="CP089984">
    <property type="protein sequence ID" value="WXB18884.1"/>
    <property type="molecule type" value="Genomic_DNA"/>
</dbReference>